<evidence type="ECO:0000313" key="3">
    <source>
        <dbReference type="Proteomes" id="UP000325690"/>
    </source>
</evidence>
<sequence>MSENPVVVGVDGSESAADAAIWAAGIARRYGAVLEPWTARHPDVTVRYYLEPEAATKALLLHAGEAQLVVVGGRRRAAVLNTLLGSTSLNLLHHCPVPVMVCHR</sequence>
<feature type="domain" description="UspA" evidence="1">
    <location>
        <begin position="36"/>
        <end position="103"/>
    </location>
</feature>
<protein>
    <recommendedName>
        <fullName evidence="1">UspA domain-containing protein</fullName>
    </recommendedName>
</protein>
<reference evidence="2 3" key="1">
    <citation type="submission" date="2012-10" db="EMBL/GenBank/DDBJ databases">
        <title>The draft sequence of the Mycobacterium pheli genome.</title>
        <authorList>
            <person name="Pettersson B.M.F."/>
            <person name="Das S."/>
            <person name="Dasgupta S."/>
            <person name="Bhattacharya A."/>
            <person name="Kirsebom L.A."/>
        </authorList>
    </citation>
    <scope>NUCLEOTIDE SEQUENCE [LARGE SCALE GENOMIC DNA]</scope>
    <source>
        <strain evidence="2 3">CCUG 21000</strain>
    </source>
</reference>
<dbReference type="Proteomes" id="UP000325690">
    <property type="component" value="Unassembled WGS sequence"/>
</dbReference>
<dbReference type="RefSeq" id="WP_061480899.1">
    <property type="nucleotide sequence ID" value="NZ_ANBO01000001.1"/>
</dbReference>
<dbReference type="EMBL" id="ANBP01000001">
    <property type="protein sequence ID" value="KAB7760046.1"/>
    <property type="molecule type" value="Genomic_DNA"/>
</dbReference>
<dbReference type="Pfam" id="PF00582">
    <property type="entry name" value="Usp"/>
    <property type="match status" value="1"/>
</dbReference>
<evidence type="ECO:0000259" key="1">
    <source>
        <dbReference type="Pfam" id="PF00582"/>
    </source>
</evidence>
<organism evidence="2 3">
    <name type="scientific">Mycolicibacterium phlei DSM 43239 = CCUG 21000</name>
    <dbReference type="NCBI Taxonomy" id="1226750"/>
    <lineage>
        <taxon>Bacteria</taxon>
        <taxon>Bacillati</taxon>
        <taxon>Actinomycetota</taxon>
        <taxon>Actinomycetes</taxon>
        <taxon>Mycobacteriales</taxon>
        <taxon>Mycobacteriaceae</taxon>
        <taxon>Mycolicibacterium</taxon>
    </lineage>
</organism>
<dbReference type="SUPFAM" id="SSF52402">
    <property type="entry name" value="Adenine nucleotide alpha hydrolases-like"/>
    <property type="match status" value="1"/>
</dbReference>
<dbReference type="InterPro" id="IPR014729">
    <property type="entry name" value="Rossmann-like_a/b/a_fold"/>
</dbReference>
<keyword evidence="3" id="KW-1185">Reference proteome</keyword>
<name>A0A5N5VE60_MYCPH</name>
<dbReference type="InterPro" id="IPR006016">
    <property type="entry name" value="UspA"/>
</dbReference>
<dbReference type="GeneID" id="74304579"/>
<proteinExistence type="predicted"/>
<accession>A0A5N5VE60</accession>
<comment type="caution">
    <text evidence="2">The sequence shown here is derived from an EMBL/GenBank/DDBJ whole genome shotgun (WGS) entry which is preliminary data.</text>
</comment>
<dbReference type="AlphaFoldDB" id="A0A5N5VE60"/>
<evidence type="ECO:0000313" key="2">
    <source>
        <dbReference type="EMBL" id="KAB7760046.1"/>
    </source>
</evidence>
<gene>
    <name evidence="2" type="ORF">MPHL21000_02960</name>
</gene>
<dbReference type="Gene3D" id="3.40.50.620">
    <property type="entry name" value="HUPs"/>
    <property type="match status" value="2"/>
</dbReference>